<keyword evidence="2" id="KW-1185">Reference proteome</keyword>
<evidence type="ECO:0000313" key="1">
    <source>
        <dbReference type="EMBL" id="KAK1859969.1"/>
    </source>
</evidence>
<evidence type="ECO:0000313" key="2">
    <source>
        <dbReference type="Proteomes" id="UP000798662"/>
    </source>
</evidence>
<reference evidence="1" key="1">
    <citation type="submission" date="2019-11" db="EMBL/GenBank/DDBJ databases">
        <title>Nori genome reveals adaptations in red seaweeds to the harsh intertidal environment.</title>
        <authorList>
            <person name="Wang D."/>
            <person name="Mao Y."/>
        </authorList>
    </citation>
    <scope>NUCLEOTIDE SEQUENCE</scope>
    <source>
        <tissue evidence="1">Gametophyte</tissue>
    </source>
</reference>
<dbReference type="EMBL" id="CM020618">
    <property type="protein sequence ID" value="KAK1859969.1"/>
    <property type="molecule type" value="Genomic_DNA"/>
</dbReference>
<proteinExistence type="predicted"/>
<sequence>MITTLARPLFTGRTVPRPPLSASSTTSLHRRPCPARARLLCVSPPATSPPSLRFGTRDPRHTPPFIPLPPRLPPPPSPRPSSEALPTMVAFVAGGTPLRRPGRRRSVATTSAPPTPVSVAALSPRASSGTPSPPGASPPPPPPSVPPPPPPHPTSALTRRTTLAAAAAVAVGALLGGGDSFSARPPPVGALDFGPSKAELLNRASTGRTKEEAAAARAAAVEERRARVEAANRAAAEREASLASSASSSSTSGSSATADAIEPTLRGSYYSPTAKLRYLPRVRLAAESLDAAVVAAAKGDWLTLTEMASPTGALGDAAAPMRLYASSLAGQGLSIASRAAKEMDAAGADYAAAITRLTKGAKKRSSGAVGGALDDLRASMAAYRRAGRMDSDWGLSEIATTPRVGAAFGNNNPVLYSRNSGGRGTGGSAATGVSPTAGAAAGKEPAAGAGAGAEAAGGRGGGGSGGGADGLGVATARTDGLRSPGAVRGKLGVGLGPASGSASATDTTTRTGLLDSGAASGAATLGAGAALGKGW</sequence>
<accession>A0ACC3BPR4</accession>
<comment type="caution">
    <text evidence="1">The sequence shown here is derived from an EMBL/GenBank/DDBJ whole genome shotgun (WGS) entry which is preliminary data.</text>
</comment>
<dbReference type="Proteomes" id="UP000798662">
    <property type="component" value="Chromosome 1"/>
</dbReference>
<name>A0ACC3BPR4_PYRYE</name>
<protein>
    <submittedName>
        <fullName evidence="1">Uncharacterized protein</fullName>
    </submittedName>
</protein>
<gene>
    <name evidence="1" type="ORF">I4F81_002561</name>
</gene>
<organism evidence="1 2">
    <name type="scientific">Pyropia yezoensis</name>
    <name type="common">Susabi-nori</name>
    <name type="synonym">Porphyra yezoensis</name>
    <dbReference type="NCBI Taxonomy" id="2788"/>
    <lineage>
        <taxon>Eukaryota</taxon>
        <taxon>Rhodophyta</taxon>
        <taxon>Bangiophyceae</taxon>
        <taxon>Bangiales</taxon>
        <taxon>Bangiaceae</taxon>
        <taxon>Pyropia</taxon>
    </lineage>
</organism>